<sequence>MRLSAVECIVSADSTLCKMFGSCCGSILLILSIYVSTSLTFPFGLVTECPASMTVTDQICYNARQCQEGFICCRKDTQQLCAQPLVEGQADWLRPEMVEDE</sequence>
<protein>
    <submittedName>
        <fullName evidence="1">Uncharacterized protein</fullName>
    </submittedName>
</protein>
<gene>
    <name evidence="1" type="ORF">TSIB3V08_LOCUS8090</name>
</gene>
<proteinExistence type="predicted"/>
<name>A0A7R9B1Q4_TIMSH</name>
<accession>A0A7R9B1Q4</accession>
<dbReference type="AlphaFoldDB" id="A0A7R9B1Q4"/>
<evidence type="ECO:0000313" key="1">
    <source>
        <dbReference type="EMBL" id="CAD7264025.1"/>
    </source>
</evidence>
<dbReference type="EMBL" id="OC004056">
    <property type="protein sequence ID" value="CAD7264025.1"/>
    <property type="molecule type" value="Genomic_DNA"/>
</dbReference>
<organism evidence="1">
    <name type="scientific">Timema shepardi</name>
    <name type="common">Walking stick</name>
    <dbReference type="NCBI Taxonomy" id="629360"/>
    <lineage>
        <taxon>Eukaryota</taxon>
        <taxon>Metazoa</taxon>
        <taxon>Ecdysozoa</taxon>
        <taxon>Arthropoda</taxon>
        <taxon>Hexapoda</taxon>
        <taxon>Insecta</taxon>
        <taxon>Pterygota</taxon>
        <taxon>Neoptera</taxon>
        <taxon>Polyneoptera</taxon>
        <taxon>Phasmatodea</taxon>
        <taxon>Timematodea</taxon>
        <taxon>Timematoidea</taxon>
        <taxon>Timematidae</taxon>
        <taxon>Timema</taxon>
    </lineage>
</organism>
<reference evidence="1" key="1">
    <citation type="submission" date="2020-11" db="EMBL/GenBank/DDBJ databases">
        <authorList>
            <person name="Tran Van P."/>
        </authorList>
    </citation>
    <scope>NUCLEOTIDE SEQUENCE</scope>
</reference>